<dbReference type="InterPro" id="IPR029061">
    <property type="entry name" value="THDP-binding"/>
</dbReference>
<keyword evidence="2 3" id="KW-0786">Thiamine pyrophosphate</keyword>
<evidence type="ECO:0000313" key="7">
    <source>
        <dbReference type="EMBL" id="SDJ51870.1"/>
    </source>
</evidence>
<dbReference type="SUPFAM" id="SSF52467">
    <property type="entry name" value="DHS-like NAD/FAD-binding domain"/>
    <property type="match status" value="1"/>
</dbReference>
<reference evidence="8" key="1">
    <citation type="submission" date="2016-10" db="EMBL/GenBank/DDBJ databases">
        <authorList>
            <person name="Varghese N."/>
            <person name="Submissions S."/>
        </authorList>
    </citation>
    <scope>NUCLEOTIDE SEQUENCE [LARGE SCALE GENOMIC DNA]</scope>
    <source>
        <strain evidence="8">CGMCC 1.10658</strain>
    </source>
</reference>
<dbReference type="InterPro" id="IPR011766">
    <property type="entry name" value="TPP_enzyme_TPP-bd"/>
</dbReference>
<dbReference type="GO" id="GO:0009097">
    <property type="term" value="P:isoleucine biosynthetic process"/>
    <property type="evidence" value="ECO:0007669"/>
    <property type="project" value="TreeGrafter"/>
</dbReference>
<dbReference type="CDD" id="cd00568">
    <property type="entry name" value="TPP_enzymes"/>
    <property type="match status" value="1"/>
</dbReference>
<organism evidence="7 8">
    <name type="scientific">Microbulbifer yueqingensis</name>
    <dbReference type="NCBI Taxonomy" id="658219"/>
    <lineage>
        <taxon>Bacteria</taxon>
        <taxon>Pseudomonadati</taxon>
        <taxon>Pseudomonadota</taxon>
        <taxon>Gammaproteobacteria</taxon>
        <taxon>Cellvibrionales</taxon>
        <taxon>Microbulbiferaceae</taxon>
        <taxon>Microbulbifer</taxon>
    </lineage>
</organism>
<dbReference type="InterPro" id="IPR045229">
    <property type="entry name" value="TPP_enz"/>
</dbReference>
<sequence length="560" mass="60749">MTQIDQPPEMLSGGQILVRSLQAQGVDRVFGVPGESYLAVLDALCDAPDIQMITCRQEGGAAMMAEADGRLADRPGVCLVTRGPGATNASAGVHVAYQASTPMVLFIGQVARTQQDREAFQEIDYRRMFGQIAKWVAQVESPARLAEYVDRAFAVAMSGRPGPVVIALPEDMLRESCAFHPNQKTSALPAAAPTPQHLAALQRLLEQSERPLLLCGESGWSDEARALVEAFCEKHAVPAVAAFRCQDRFDNTHPAYIGDCGLGINPSLRQHIEGADLVLVMGARLSEIVTQNYTILVEPGAQKLVHVHPGPDELVTVRQPDVAMACAIEPLAEALADIPVNPGLLEGRRARLEKARAEYEAWSTPAAIPGDLQYGEIVDYLREHLPADAIICNGAGNYSIWVHRYFRYRADQAQLAPISGSMGYGLPAAITAKLRHPDRDVLCFAGDGCLQMTVQELATARQYGANIIVLVINNGSYGTIRTHQERNYPGRVMATDLVNPDFTALATAYGFHSSKITCTEEFYPAFEAARAANRPALLELCLPLEALSPSVTLSKLQRNN</sequence>
<dbReference type="SUPFAM" id="SSF52518">
    <property type="entry name" value="Thiamin diphosphate-binding fold (THDP-binding)"/>
    <property type="match status" value="2"/>
</dbReference>
<dbReference type="Pfam" id="PF02776">
    <property type="entry name" value="TPP_enzyme_N"/>
    <property type="match status" value="1"/>
</dbReference>
<dbReference type="InterPro" id="IPR012001">
    <property type="entry name" value="Thiamin_PyroP_enz_TPP-bd_dom"/>
</dbReference>
<dbReference type="EMBL" id="FNFH01000001">
    <property type="protein sequence ID" value="SDJ51870.1"/>
    <property type="molecule type" value="Genomic_DNA"/>
</dbReference>
<accession>A0A1G8UFW7</accession>
<comment type="similarity">
    <text evidence="1 3">Belongs to the TPP enzyme family.</text>
</comment>
<evidence type="ECO:0000256" key="3">
    <source>
        <dbReference type="RuleBase" id="RU362132"/>
    </source>
</evidence>
<evidence type="ECO:0000259" key="4">
    <source>
        <dbReference type="Pfam" id="PF00205"/>
    </source>
</evidence>
<dbReference type="GO" id="GO:0009099">
    <property type="term" value="P:L-valine biosynthetic process"/>
    <property type="evidence" value="ECO:0007669"/>
    <property type="project" value="TreeGrafter"/>
</dbReference>
<dbReference type="GO" id="GO:0005948">
    <property type="term" value="C:acetolactate synthase complex"/>
    <property type="evidence" value="ECO:0007669"/>
    <property type="project" value="TreeGrafter"/>
</dbReference>
<dbReference type="Gene3D" id="3.40.50.970">
    <property type="match status" value="2"/>
</dbReference>
<feature type="domain" description="Thiamine pyrophosphate enzyme N-terminal TPP-binding" evidence="6">
    <location>
        <begin position="12"/>
        <end position="125"/>
    </location>
</feature>
<name>A0A1G8UFW7_9GAMM</name>
<dbReference type="InterPro" id="IPR029035">
    <property type="entry name" value="DHS-like_NAD/FAD-binding_dom"/>
</dbReference>
<dbReference type="Pfam" id="PF00205">
    <property type="entry name" value="TPP_enzyme_M"/>
    <property type="match status" value="1"/>
</dbReference>
<dbReference type="PANTHER" id="PTHR18968:SF120">
    <property type="entry name" value="ACETOLACTATE SYNTHASE LARGE SUBUNIT"/>
    <property type="match status" value="1"/>
</dbReference>
<keyword evidence="8" id="KW-1185">Reference proteome</keyword>
<evidence type="ECO:0000256" key="2">
    <source>
        <dbReference type="ARBA" id="ARBA00023052"/>
    </source>
</evidence>
<dbReference type="Pfam" id="PF02775">
    <property type="entry name" value="TPP_enzyme_C"/>
    <property type="match status" value="1"/>
</dbReference>
<feature type="domain" description="Thiamine pyrophosphate enzyme central" evidence="4">
    <location>
        <begin position="199"/>
        <end position="335"/>
    </location>
</feature>
<evidence type="ECO:0000259" key="5">
    <source>
        <dbReference type="Pfam" id="PF02775"/>
    </source>
</evidence>
<dbReference type="Proteomes" id="UP000199305">
    <property type="component" value="Unassembled WGS sequence"/>
</dbReference>
<gene>
    <name evidence="7" type="ORF">SAMN05216212_0082</name>
</gene>
<dbReference type="GO" id="GO:0050660">
    <property type="term" value="F:flavin adenine dinucleotide binding"/>
    <property type="evidence" value="ECO:0007669"/>
    <property type="project" value="TreeGrafter"/>
</dbReference>
<proteinExistence type="inferred from homology"/>
<protein>
    <submittedName>
        <fullName evidence="7">Acetolactate synthase, large subunit</fullName>
    </submittedName>
</protein>
<dbReference type="FunFam" id="3.40.50.970:FF:000007">
    <property type="entry name" value="Acetolactate synthase"/>
    <property type="match status" value="1"/>
</dbReference>
<dbReference type="GO" id="GO:0000287">
    <property type="term" value="F:magnesium ion binding"/>
    <property type="evidence" value="ECO:0007669"/>
    <property type="project" value="InterPro"/>
</dbReference>
<dbReference type="RefSeq" id="WP_217631350.1">
    <property type="nucleotide sequence ID" value="NZ_FNFH01000001.1"/>
</dbReference>
<feature type="domain" description="Thiamine pyrophosphate enzyme TPP-binding" evidence="5">
    <location>
        <begin position="394"/>
        <end position="539"/>
    </location>
</feature>
<dbReference type="CDD" id="cd07035">
    <property type="entry name" value="TPP_PYR_POX_like"/>
    <property type="match status" value="1"/>
</dbReference>
<dbReference type="PANTHER" id="PTHR18968">
    <property type="entry name" value="THIAMINE PYROPHOSPHATE ENZYMES"/>
    <property type="match status" value="1"/>
</dbReference>
<dbReference type="GO" id="GO:0003984">
    <property type="term" value="F:acetolactate synthase activity"/>
    <property type="evidence" value="ECO:0007669"/>
    <property type="project" value="TreeGrafter"/>
</dbReference>
<evidence type="ECO:0000256" key="1">
    <source>
        <dbReference type="ARBA" id="ARBA00007812"/>
    </source>
</evidence>
<evidence type="ECO:0000313" key="8">
    <source>
        <dbReference type="Proteomes" id="UP000199305"/>
    </source>
</evidence>
<dbReference type="AlphaFoldDB" id="A0A1G8UFW7"/>
<evidence type="ECO:0000259" key="6">
    <source>
        <dbReference type="Pfam" id="PF02776"/>
    </source>
</evidence>
<dbReference type="Gene3D" id="3.40.50.1220">
    <property type="entry name" value="TPP-binding domain"/>
    <property type="match status" value="1"/>
</dbReference>
<dbReference type="GO" id="GO:0030976">
    <property type="term" value="F:thiamine pyrophosphate binding"/>
    <property type="evidence" value="ECO:0007669"/>
    <property type="project" value="InterPro"/>
</dbReference>
<dbReference type="NCBIfam" id="NF006052">
    <property type="entry name" value="PRK08199.1"/>
    <property type="match status" value="1"/>
</dbReference>
<dbReference type="InterPro" id="IPR012000">
    <property type="entry name" value="Thiamin_PyroP_enz_cen_dom"/>
</dbReference>
<dbReference type="STRING" id="658219.SAMN05216212_0082"/>